<evidence type="ECO:0000313" key="3">
    <source>
        <dbReference type="Proteomes" id="UP001458880"/>
    </source>
</evidence>
<accession>A0AAW1LSP0</accession>
<evidence type="ECO:0000313" key="2">
    <source>
        <dbReference type="EMBL" id="KAK9737026.1"/>
    </source>
</evidence>
<dbReference type="PANTHER" id="PTHR35450:SF2">
    <property type="entry name" value="REVERSE TRANSCRIPTASE DOMAIN-CONTAINING PROTEIN"/>
    <property type="match status" value="1"/>
</dbReference>
<feature type="region of interest" description="Disordered" evidence="1">
    <location>
        <begin position="184"/>
        <end position="205"/>
    </location>
</feature>
<dbReference type="Proteomes" id="UP001458880">
    <property type="component" value="Unassembled WGS sequence"/>
</dbReference>
<keyword evidence="3" id="KW-1185">Reference proteome</keyword>
<evidence type="ECO:0000256" key="1">
    <source>
        <dbReference type="SAM" id="MobiDB-lite"/>
    </source>
</evidence>
<organism evidence="2 3">
    <name type="scientific">Popillia japonica</name>
    <name type="common">Japanese beetle</name>
    <dbReference type="NCBI Taxonomy" id="7064"/>
    <lineage>
        <taxon>Eukaryota</taxon>
        <taxon>Metazoa</taxon>
        <taxon>Ecdysozoa</taxon>
        <taxon>Arthropoda</taxon>
        <taxon>Hexapoda</taxon>
        <taxon>Insecta</taxon>
        <taxon>Pterygota</taxon>
        <taxon>Neoptera</taxon>
        <taxon>Endopterygota</taxon>
        <taxon>Coleoptera</taxon>
        <taxon>Polyphaga</taxon>
        <taxon>Scarabaeiformia</taxon>
        <taxon>Scarabaeidae</taxon>
        <taxon>Rutelinae</taxon>
        <taxon>Popillia</taxon>
    </lineage>
</organism>
<evidence type="ECO:0008006" key="4">
    <source>
        <dbReference type="Google" id="ProtNLM"/>
    </source>
</evidence>
<dbReference type="PANTHER" id="PTHR35450">
    <property type="entry name" value="REVERSE TRANSCRIPTASE DOMAIN-CONTAINING PROTEIN"/>
    <property type="match status" value="1"/>
</dbReference>
<protein>
    <recommendedName>
        <fullName evidence="4">Myb-like domain-containing protein</fullName>
    </recommendedName>
</protein>
<name>A0AAW1LSP0_POPJA</name>
<gene>
    <name evidence="2" type="ORF">QE152_g11108</name>
</gene>
<reference evidence="2 3" key="1">
    <citation type="journal article" date="2024" name="BMC Genomics">
        <title>De novo assembly and annotation of Popillia japonica's genome with initial clues to its potential as an invasive pest.</title>
        <authorList>
            <person name="Cucini C."/>
            <person name="Boschi S."/>
            <person name="Funari R."/>
            <person name="Cardaioli E."/>
            <person name="Iannotti N."/>
            <person name="Marturano G."/>
            <person name="Paoli F."/>
            <person name="Bruttini M."/>
            <person name="Carapelli A."/>
            <person name="Frati F."/>
            <person name="Nardi F."/>
        </authorList>
    </citation>
    <scope>NUCLEOTIDE SEQUENCE [LARGE SCALE GENOMIC DNA]</scope>
    <source>
        <strain evidence="2">DMR45628</strain>
    </source>
</reference>
<sequence>MEEDEAYKYLGMEQNRGINKSKVKDKVLKTKLSARNICTAVNTYAIPVLVYSFGVIHWTPTELDQLNRDIRVLFTKHRAHHPRASIERFHLPRQHGGRGVIDVKNMYYRQVSNLRGYFIGKATTSKLHKAMTLADTSITPLNLASADYDPALQITSNDMKIDQWKAKELHGRFAHRLEDEHIDRAASRPVESKGASRTVRTQAGG</sequence>
<dbReference type="EMBL" id="JASPKY010000106">
    <property type="protein sequence ID" value="KAK9737026.1"/>
    <property type="molecule type" value="Genomic_DNA"/>
</dbReference>
<proteinExistence type="predicted"/>
<comment type="caution">
    <text evidence="2">The sequence shown here is derived from an EMBL/GenBank/DDBJ whole genome shotgun (WGS) entry which is preliminary data.</text>
</comment>
<dbReference type="AlphaFoldDB" id="A0AAW1LSP0"/>